<dbReference type="SUPFAM" id="SSF54427">
    <property type="entry name" value="NTF2-like"/>
    <property type="match status" value="1"/>
</dbReference>
<dbReference type="Proteomes" id="UP000605086">
    <property type="component" value="Unassembled WGS sequence"/>
</dbReference>
<dbReference type="Pfam" id="PF12680">
    <property type="entry name" value="SnoaL_2"/>
    <property type="match status" value="1"/>
</dbReference>
<dbReference type="InterPro" id="IPR032710">
    <property type="entry name" value="NTF2-like_dom_sf"/>
</dbReference>
<feature type="domain" description="SnoaL-like" evidence="1">
    <location>
        <begin position="15"/>
        <end position="118"/>
    </location>
</feature>
<reference evidence="2 3" key="1">
    <citation type="submission" date="2019-10" db="EMBL/GenBank/DDBJ databases">
        <title>Genome sequence of Azospirillum melinis.</title>
        <authorList>
            <person name="Ambrosini A."/>
            <person name="Sant'Anna F.H."/>
            <person name="Cassan F.D."/>
            <person name="Souza E.M."/>
            <person name="Passaglia L.M.P."/>
        </authorList>
    </citation>
    <scope>NUCLEOTIDE SEQUENCE [LARGE SCALE GENOMIC DNA]</scope>
    <source>
        <strain evidence="2 3">TMCY0552</strain>
    </source>
</reference>
<accession>A0ABX2K8J6</accession>
<dbReference type="InterPro" id="IPR037401">
    <property type="entry name" value="SnoaL-like"/>
</dbReference>
<gene>
    <name evidence="2" type="ORF">GBZ48_11465</name>
</gene>
<name>A0ABX2K8J6_9PROT</name>
<dbReference type="RefSeq" id="WP_174471165.1">
    <property type="nucleotide sequence ID" value="NZ_JAGINN010000012.1"/>
</dbReference>
<dbReference type="EMBL" id="WHOS01000012">
    <property type="protein sequence ID" value="NUA99909.1"/>
    <property type="molecule type" value="Genomic_DNA"/>
</dbReference>
<dbReference type="Gene3D" id="3.10.450.50">
    <property type="match status" value="1"/>
</dbReference>
<organism evidence="2 3">
    <name type="scientific">Azospirillum melinis</name>
    <dbReference type="NCBI Taxonomy" id="328839"/>
    <lineage>
        <taxon>Bacteria</taxon>
        <taxon>Pseudomonadati</taxon>
        <taxon>Pseudomonadota</taxon>
        <taxon>Alphaproteobacteria</taxon>
        <taxon>Rhodospirillales</taxon>
        <taxon>Azospirillaceae</taxon>
        <taxon>Azospirillum</taxon>
    </lineage>
</organism>
<evidence type="ECO:0000313" key="2">
    <source>
        <dbReference type="EMBL" id="NUA99909.1"/>
    </source>
</evidence>
<comment type="caution">
    <text evidence="2">The sequence shown here is derived from an EMBL/GenBank/DDBJ whole genome shotgun (WGS) entry which is preliminary data.</text>
</comment>
<protein>
    <submittedName>
        <fullName evidence="2">Nuclear transport factor 2 family protein</fullName>
    </submittedName>
</protein>
<proteinExistence type="predicted"/>
<sequence>MTNATTTPAAIADLYIAAWNETDPQRRRALIAQGWSEDASYLDPLAGASGHDGLDALIDAVQRQFPGLRFSLLGTVDAHNDRLRFSWALGPANGDPVAGEPLARGTDFALLAADGRLRSVTGFLDQVPTA</sequence>
<evidence type="ECO:0000313" key="3">
    <source>
        <dbReference type="Proteomes" id="UP000605086"/>
    </source>
</evidence>
<evidence type="ECO:0000259" key="1">
    <source>
        <dbReference type="Pfam" id="PF12680"/>
    </source>
</evidence>
<keyword evidence="3" id="KW-1185">Reference proteome</keyword>